<dbReference type="CDD" id="cd06170">
    <property type="entry name" value="LuxR_C_like"/>
    <property type="match status" value="1"/>
</dbReference>
<dbReference type="PROSITE" id="PS50043">
    <property type="entry name" value="HTH_LUXR_2"/>
    <property type="match status" value="1"/>
</dbReference>
<dbReference type="AlphaFoldDB" id="A0A8J2XYI5"/>
<dbReference type="EMBL" id="BMCG01000004">
    <property type="protein sequence ID" value="GGC14131.1"/>
    <property type="molecule type" value="Genomic_DNA"/>
</dbReference>
<proteinExistence type="predicted"/>
<feature type="domain" description="HTH luxR-type" evidence="6">
    <location>
        <begin position="145"/>
        <end position="210"/>
    </location>
</feature>
<keyword evidence="4" id="KW-0804">Transcription</keyword>
<evidence type="ECO:0000256" key="1">
    <source>
        <dbReference type="ARBA" id="ARBA00022553"/>
    </source>
</evidence>
<dbReference type="InterPro" id="IPR016032">
    <property type="entry name" value="Sig_transdc_resp-reg_C-effctor"/>
</dbReference>
<evidence type="ECO:0000259" key="6">
    <source>
        <dbReference type="PROSITE" id="PS50043"/>
    </source>
</evidence>
<dbReference type="PANTHER" id="PTHR43214:SF41">
    <property type="entry name" value="NITRATE_NITRITE RESPONSE REGULATOR PROTEIN NARP"/>
    <property type="match status" value="1"/>
</dbReference>
<dbReference type="GO" id="GO:0006355">
    <property type="term" value="P:regulation of DNA-templated transcription"/>
    <property type="evidence" value="ECO:0007669"/>
    <property type="project" value="InterPro"/>
</dbReference>
<dbReference type="GO" id="GO:0000160">
    <property type="term" value="P:phosphorelay signal transduction system"/>
    <property type="evidence" value="ECO:0007669"/>
    <property type="project" value="InterPro"/>
</dbReference>
<accession>A0A8J2XYI5</accession>
<evidence type="ECO:0000256" key="4">
    <source>
        <dbReference type="ARBA" id="ARBA00023163"/>
    </source>
</evidence>
<evidence type="ECO:0000313" key="9">
    <source>
        <dbReference type="Proteomes" id="UP000620266"/>
    </source>
</evidence>
<dbReference type="CDD" id="cd17535">
    <property type="entry name" value="REC_NarL-like"/>
    <property type="match status" value="1"/>
</dbReference>
<comment type="caution">
    <text evidence="8">The sequence shown here is derived from an EMBL/GenBank/DDBJ whole genome shotgun (WGS) entry which is preliminary data.</text>
</comment>
<dbReference type="SUPFAM" id="SSF52172">
    <property type="entry name" value="CheY-like"/>
    <property type="match status" value="1"/>
</dbReference>
<gene>
    <name evidence="8" type="ORF">GCM10007205_23710</name>
</gene>
<feature type="modified residue" description="4-aspartylphosphate" evidence="5">
    <location>
        <position position="54"/>
    </location>
</feature>
<dbReference type="SMART" id="SM00448">
    <property type="entry name" value="REC"/>
    <property type="match status" value="1"/>
</dbReference>
<keyword evidence="3 8" id="KW-0238">DNA-binding</keyword>
<dbReference type="RefSeq" id="WP_188396450.1">
    <property type="nucleotide sequence ID" value="NZ_BMCG01000004.1"/>
</dbReference>
<dbReference type="InterPro" id="IPR000792">
    <property type="entry name" value="Tscrpt_reg_LuxR_C"/>
</dbReference>
<evidence type="ECO:0000313" key="8">
    <source>
        <dbReference type="EMBL" id="GGC14131.1"/>
    </source>
</evidence>
<evidence type="ECO:0000259" key="7">
    <source>
        <dbReference type="PROSITE" id="PS50110"/>
    </source>
</evidence>
<protein>
    <submittedName>
        <fullName evidence="8">DNA-binding response regulator</fullName>
    </submittedName>
</protein>
<reference evidence="8" key="1">
    <citation type="journal article" date="2014" name="Int. J. Syst. Evol. Microbiol.">
        <title>Complete genome sequence of Corynebacterium casei LMG S-19264T (=DSM 44701T), isolated from a smear-ripened cheese.</title>
        <authorList>
            <consortium name="US DOE Joint Genome Institute (JGI-PGF)"/>
            <person name="Walter F."/>
            <person name="Albersmeier A."/>
            <person name="Kalinowski J."/>
            <person name="Ruckert C."/>
        </authorList>
    </citation>
    <scope>NUCLEOTIDE SEQUENCE</scope>
    <source>
        <strain evidence="8">CCM 7086</strain>
    </source>
</reference>
<dbReference type="SUPFAM" id="SSF46894">
    <property type="entry name" value="C-terminal effector domain of the bipartite response regulators"/>
    <property type="match status" value="1"/>
</dbReference>
<dbReference type="Gene3D" id="3.40.50.2300">
    <property type="match status" value="1"/>
</dbReference>
<dbReference type="SMART" id="SM00421">
    <property type="entry name" value="HTH_LUXR"/>
    <property type="match status" value="1"/>
</dbReference>
<evidence type="ECO:0000256" key="2">
    <source>
        <dbReference type="ARBA" id="ARBA00023015"/>
    </source>
</evidence>
<dbReference type="PRINTS" id="PR00038">
    <property type="entry name" value="HTHLUXR"/>
</dbReference>
<name>A0A8J2XYI5_9BURK</name>
<dbReference type="InterPro" id="IPR039420">
    <property type="entry name" value="WalR-like"/>
</dbReference>
<keyword evidence="2" id="KW-0805">Transcription regulation</keyword>
<keyword evidence="9" id="KW-1185">Reference proteome</keyword>
<dbReference type="Proteomes" id="UP000620266">
    <property type="component" value="Unassembled WGS sequence"/>
</dbReference>
<evidence type="ECO:0000256" key="5">
    <source>
        <dbReference type="PROSITE-ProRule" id="PRU00169"/>
    </source>
</evidence>
<reference evidence="8" key="2">
    <citation type="submission" date="2020-09" db="EMBL/GenBank/DDBJ databases">
        <authorList>
            <person name="Sun Q."/>
            <person name="Sedlacek I."/>
        </authorList>
    </citation>
    <scope>NUCLEOTIDE SEQUENCE</scope>
    <source>
        <strain evidence="8">CCM 7086</strain>
    </source>
</reference>
<dbReference type="PANTHER" id="PTHR43214">
    <property type="entry name" value="TWO-COMPONENT RESPONSE REGULATOR"/>
    <property type="match status" value="1"/>
</dbReference>
<dbReference type="PROSITE" id="PS50110">
    <property type="entry name" value="RESPONSE_REGULATORY"/>
    <property type="match status" value="1"/>
</dbReference>
<evidence type="ECO:0000256" key="3">
    <source>
        <dbReference type="ARBA" id="ARBA00023125"/>
    </source>
</evidence>
<dbReference type="Pfam" id="PF00072">
    <property type="entry name" value="Response_reg"/>
    <property type="match status" value="1"/>
</dbReference>
<organism evidence="8 9">
    <name type="scientific">Oxalicibacterium flavum</name>
    <dbReference type="NCBI Taxonomy" id="179467"/>
    <lineage>
        <taxon>Bacteria</taxon>
        <taxon>Pseudomonadati</taxon>
        <taxon>Pseudomonadota</taxon>
        <taxon>Betaproteobacteria</taxon>
        <taxon>Burkholderiales</taxon>
        <taxon>Oxalobacteraceae</taxon>
        <taxon>Oxalicibacterium</taxon>
    </lineage>
</organism>
<keyword evidence="1 5" id="KW-0597">Phosphoprotein</keyword>
<dbReference type="InterPro" id="IPR058245">
    <property type="entry name" value="NreC/VraR/RcsB-like_REC"/>
</dbReference>
<sequence>MIAVAMVEDDVLFRDSVRNALADAPDVVLAAVAATQAEGMALLEAAVADVMIVDLGLPDGSGIDVIRAARRRWPACEVIVATVFGDEDKVLSAIEAGASGYLLKDAMPALLVDEIRNVHAGGSPVSPMIARQLLRRLRAAPMVSECEGKERLSAREIQVLERMALGYTMIETAAYLGIAATTVHTFVRRIYKKLGVCSKVEAIDAGYRQGLLQRRGR</sequence>
<dbReference type="Pfam" id="PF00196">
    <property type="entry name" value="GerE"/>
    <property type="match status" value="1"/>
</dbReference>
<feature type="domain" description="Response regulatory" evidence="7">
    <location>
        <begin position="3"/>
        <end position="119"/>
    </location>
</feature>
<dbReference type="InterPro" id="IPR011006">
    <property type="entry name" value="CheY-like_superfamily"/>
</dbReference>
<dbReference type="InterPro" id="IPR001789">
    <property type="entry name" value="Sig_transdc_resp-reg_receiver"/>
</dbReference>
<dbReference type="GO" id="GO:0003677">
    <property type="term" value="F:DNA binding"/>
    <property type="evidence" value="ECO:0007669"/>
    <property type="project" value="UniProtKB-KW"/>
</dbReference>